<feature type="transmembrane region" description="Helical" evidence="1">
    <location>
        <begin position="40"/>
        <end position="63"/>
    </location>
</feature>
<keyword evidence="1" id="KW-1133">Transmembrane helix</keyword>
<comment type="caution">
    <text evidence="2">The sequence shown here is derived from an EMBL/GenBank/DDBJ whole genome shotgun (WGS) entry which is preliminary data.</text>
</comment>
<reference evidence="2 3" key="1">
    <citation type="journal article" date="2016" name="Front. Microbiol.">
        <title>Genomic Resource of Rice Seed Associated Bacteria.</title>
        <authorList>
            <person name="Midha S."/>
            <person name="Bansal K."/>
            <person name="Sharma S."/>
            <person name="Kumar N."/>
            <person name="Patil P.P."/>
            <person name="Chaudhry V."/>
            <person name="Patil P.B."/>
        </authorList>
    </citation>
    <scope>NUCLEOTIDE SEQUENCE [LARGE SCALE GENOMIC DNA]</scope>
    <source>
        <strain evidence="2 3">NS220</strain>
    </source>
</reference>
<dbReference type="EMBL" id="LDRT01000033">
    <property type="protein sequence ID" value="KTR95377.1"/>
    <property type="molecule type" value="Genomic_DNA"/>
</dbReference>
<evidence type="ECO:0000313" key="2">
    <source>
        <dbReference type="EMBL" id="KTR95377.1"/>
    </source>
</evidence>
<keyword evidence="1" id="KW-0472">Membrane</keyword>
<evidence type="ECO:0000256" key="1">
    <source>
        <dbReference type="SAM" id="Phobius"/>
    </source>
</evidence>
<name>A0A147EZ12_MICTE</name>
<dbReference type="PATRIC" id="fig|2033.6.peg.2204"/>
<gene>
    <name evidence="2" type="ORF">NS220_06145</name>
</gene>
<evidence type="ECO:0000313" key="3">
    <source>
        <dbReference type="Proteomes" id="UP000075025"/>
    </source>
</evidence>
<dbReference type="AlphaFoldDB" id="A0A147EZ12"/>
<proteinExistence type="predicted"/>
<protein>
    <submittedName>
        <fullName evidence="2">Uncharacterized protein</fullName>
    </submittedName>
</protein>
<keyword evidence="1" id="KW-0812">Transmembrane</keyword>
<dbReference type="Proteomes" id="UP000075025">
    <property type="component" value="Unassembled WGS sequence"/>
</dbReference>
<accession>A0A147EZ12</accession>
<dbReference type="RefSeq" id="WP_058623202.1">
    <property type="nucleotide sequence ID" value="NZ_LDRT01000033.1"/>
</dbReference>
<sequence>MNRPLLRAPKSLRRRPYRASRAVIAHAPLEYSAERTAPRWLLVLASALAVLVVVELIVGLAVIA</sequence>
<organism evidence="2 3">
    <name type="scientific">Microbacterium testaceum</name>
    <name type="common">Aureobacterium testaceum</name>
    <name type="synonym">Brevibacterium testaceum</name>
    <dbReference type="NCBI Taxonomy" id="2033"/>
    <lineage>
        <taxon>Bacteria</taxon>
        <taxon>Bacillati</taxon>
        <taxon>Actinomycetota</taxon>
        <taxon>Actinomycetes</taxon>
        <taxon>Micrococcales</taxon>
        <taxon>Microbacteriaceae</taxon>
        <taxon>Microbacterium</taxon>
    </lineage>
</organism>